<dbReference type="AlphaFoldDB" id="A0A1H2QYY7"/>
<feature type="signal peptide" evidence="1">
    <location>
        <begin position="1"/>
        <end position="24"/>
    </location>
</feature>
<dbReference type="Pfam" id="PF09580">
    <property type="entry name" value="Spore_YhcN_YlaJ"/>
    <property type="match status" value="1"/>
</dbReference>
<dbReference type="STRING" id="1048340.SAMN05444487_101338"/>
<dbReference type="RefSeq" id="WP_091735121.1">
    <property type="nucleotide sequence ID" value="NZ_FNNQ01000001.1"/>
</dbReference>
<evidence type="ECO:0000313" key="2">
    <source>
        <dbReference type="EMBL" id="SDW12422.1"/>
    </source>
</evidence>
<keyword evidence="3" id="KW-1185">Reference proteome</keyword>
<dbReference type="EMBL" id="FNNQ01000001">
    <property type="protein sequence ID" value="SDW12422.1"/>
    <property type="molecule type" value="Genomic_DNA"/>
</dbReference>
<dbReference type="NCBIfam" id="TIGR02898">
    <property type="entry name" value="spore_YhcN_YlaJ"/>
    <property type="match status" value="1"/>
</dbReference>
<keyword evidence="2" id="KW-0449">Lipoprotein</keyword>
<name>A0A1H2QYY7_9BACL</name>
<dbReference type="Proteomes" id="UP000198534">
    <property type="component" value="Unassembled WGS sequence"/>
</dbReference>
<accession>A0A1H2QYY7</accession>
<reference evidence="2 3" key="1">
    <citation type="submission" date="2016-10" db="EMBL/GenBank/DDBJ databases">
        <authorList>
            <person name="de Groot N.N."/>
        </authorList>
    </citation>
    <scope>NUCLEOTIDE SEQUENCE [LARGE SCALE GENOMIC DNA]</scope>
    <source>
        <strain evidence="2 3">DSM 45610</strain>
    </source>
</reference>
<dbReference type="InterPro" id="IPR019076">
    <property type="entry name" value="Spore_lipoprot_YhcN/YlaJ-like"/>
</dbReference>
<dbReference type="InterPro" id="IPR014247">
    <property type="entry name" value="Spore_lipoprot_YhcN/YlaJ"/>
</dbReference>
<feature type="chain" id="PRO_5039559707" evidence="1">
    <location>
        <begin position="25"/>
        <end position="174"/>
    </location>
</feature>
<sequence length="174" mass="19391">MQLRKQWLVMAIAVPLVFTTVGCAMNNKKPQSTQRPNTQQVRYDERMNDANNNTGYDTNTRVGQKMRTADDVSDNLVKLREIDAATTVVMGDTAYIGVSFAGNYQGGMTNELKNKVAKRARKVDSSLRRVYVSANPGFVDAMKNYAKSVRDGRPISGLINGFMDLVQRTFPTSQ</sequence>
<evidence type="ECO:0000256" key="1">
    <source>
        <dbReference type="SAM" id="SignalP"/>
    </source>
</evidence>
<proteinExistence type="predicted"/>
<organism evidence="2 3">
    <name type="scientific">Marininema mesophilum</name>
    <dbReference type="NCBI Taxonomy" id="1048340"/>
    <lineage>
        <taxon>Bacteria</taxon>
        <taxon>Bacillati</taxon>
        <taxon>Bacillota</taxon>
        <taxon>Bacilli</taxon>
        <taxon>Bacillales</taxon>
        <taxon>Thermoactinomycetaceae</taxon>
        <taxon>Marininema</taxon>
    </lineage>
</organism>
<keyword evidence="1" id="KW-0732">Signal</keyword>
<dbReference type="GO" id="GO:0030435">
    <property type="term" value="P:sporulation resulting in formation of a cellular spore"/>
    <property type="evidence" value="ECO:0007669"/>
    <property type="project" value="InterPro"/>
</dbReference>
<dbReference type="OrthoDB" id="1707228at2"/>
<gene>
    <name evidence="2" type="ORF">SAMN05444487_101338</name>
</gene>
<evidence type="ECO:0000313" key="3">
    <source>
        <dbReference type="Proteomes" id="UP000198534"/>
    </source>
</evidence>
<dbReference type="PROSITE" id="PS51257">
    <property type="entry name" value="PROKAR_LIPOPROTEIN"/>
    <property type="match status" value="1"/>
</dbReference>
<protein>
    <submittedName>
        <fullName evidence="2">Sporulation lipoprotein, YhcN/YlaJ family</fullName>
    </submittedName>
</protein>